<sequence>MVTHCSSNRSIRCLFTAERTGCEIFIVLWPNTLAQLVKRIYTRVCGNVQRSPQPCFSTTEPNGNFVKGISHE</sequence>
<keyword evidence="2" id="KW-1185">Reference proteome</keyword>
<evidence type="ECO:0000313" key="1">
    <source>
        <dbReference type="EMBL" id="RPB02477.1"/>
    </source>
</evidence>
<dbReference type="OrthoDB" id="3763505at2759"/>
<evidence type="ECO:0000313" key="2">
    <source>
        <dbReference type="Proteomes" id="UP000276215"/>
    </source>
</evidence>
<dbReference type="AlphaFoldDB" id="A0A3N4JW93"/>
<organism evidence="1 2">
    <name type="scientific">Choiromyces venosus 120613-1</name>
    <dbReference type="NCBI Taxonomy" id="1336337"/>
    <lineage>
        <taxon>Eukaryota</taxon>
        <taxon>Fungi</taxon>
        <taxon>Dikarya</taxon>
        <taxon>Ascomycota</taxon>
        <taxon>Pezizomycotina</taxon>
        <taxon>Pezizomycetes</taxon>
        <taxon>Pezizales</taxon>
        <taxon>Tuberaceae</taxon>
        <taxon>Choiromyces</taxon>
    </lineage>
</organism>
<accession>A0A3N4JW93</accession>
<gene>
    <name evidence="1" type="ORF">L873DRAFT_405672</name>
</gene>
<dbReference type="Proteomes" id="UP000276215">
    <property type="component" value="Unassembled WGS sequence"/>
</dbReference>
<name>A0A3N4JW93_9PEZI</name>
<reference evidence="1 2" key="1">
    <citation type="journal article" date="2018" name="Nat. Ecol. Evol.">
        <title>Pezizomycetes genomes reveal the molecular basis of ectomycorrhizal truffle lifestyle.</title>
        <authorList>
            <person name="Murat C."/>
            <person name="Payen T."/>
            <person name="Noel B."/>
            <person name="Kuo A."/>
            <person name="Morin E."/>
            <person name="Chen J."/>
            <person name="Kohler A."/>
            <person name="Krizsan K."/>
            <person name="Balestrini R."/>
            <person name="Da Silva C."/>
            <person name="Montanini B."/>
            <person name="Hainaut M."/>
            <person name="Levati E."/>
            <person name="Barry K.W."/>
            <person name="Belfiori B."/>
            <person name="Cichocki N."/>
            <person name="Clum A."/>
            <person name="Dockter R.B."/>
            <person name="Fauchery L."/>
            <person name="Guy J."/>
            <person name="Iotti M."/>
            <person name="Le Tacon F."/>
            <person name="Lindquist E.A."/>
            <person name="Lipzen A."/>
            <person name="Malagnac F."/>
            <person name="Mello A."/>
            <person name="Molinier V."/>
            <person name="Miyauchi S."/>
            <person name="Poulain J."/>
            <person name="Riccioni C."/>
            <person name="Rubini A."/>
            <person name="Sitrit Y."/>
            <person name="Splivallo R."/>
            <person name="Traeger S."/>
            <person name="Wang M."/>
            <person name="Zifcakova L."/>
            <person name="Wipf D."/>
            <person name="Zambonelli A."/>
            <person name="Paolocci F."/>
            <person name="Nowrousian M."/>
            <person name="Ottonello S."/>
            <person name="Baldrian P."/>
            <person name="Spatafora J.W."/>
            <person name="Henrissat B."/>
            <person name="Nagy L.G."/>
            <person name="Aury J.M."/>
            <person name="Wincker P."/>
            <person name="Grigoriev I.V."/>
            <person name="Bonfante P."/>
            <person name="Martin F.M."/>
        </authorList>
    </citation>
    <scope>NUCLEOTIDE SEQUENCE [LARGE SCALE GENOMIC DNA]</scope>
    <source>
        <strain evidence="1 2">120613-1</strain>
    </source>
</reference>
<dbReference type="EMBL" id="ML120367">
    <property type="protein sequence ID" value="RPB02477.1"/>
    <property type="molecule type" value="Genomic_DNA"/>
</dbReference>
<protein>
    <submittedName>
        <fullName evidence="1">Uncharacterized protein</fullName>
    </submittedName>
</protein>
<proteinExistence type="predicted"/>